<dbReference type="InterPro" id="IPR042063">
    <property type="entry name" value="Ubi_acti_E1_SCCH"/>
</dbReference>
<comment type="pathway">
    <text evidence="2">Protein modification; protein ubiquitination.</text>
</comment>
<dbReference type="SUPFAM" id="SSF69572">
    <property type="entry name" value="Activating enzymes of the ubiquitin-like proteins"/>
    <property type="match status" value="2"/>
</dbReference>
<dbReference type="InterPro" id="IPR032418">
    <property type="entry name" value="E1_FCCH"/>
</dbReference>
<feature type="compositionally biased region" description="Low complexity" evidence="12">
    <location>
        <begin position="409"/>
        <end position="420"/>
    </location>
</feature>
<dbReference type="FunFam" id="3.40.50.720:FF:000015">
    <property type="entry name" value="Ubiquitin-activating enzyme E1 1"/>
    <property type="match status" value="1"/>
</dbReference>
<dbReference type="EMBL" id="SEOQ01000025">
    <property type="protein sequence ID" value="TFY72105.1"/>
    <property type="molecule type" value="Genomic_DNA"/>
</dbReference>
<dbReference type="InterPro" id="IPR018965">
    <property type="entry name" value="Ub-activating_enz_E1_C"/>
</dbReference>
<dbReference type="InterPro" id="IPR018075">
    <property type="entry name" value="UBQ-activ_enz_E1"/>
</dbReference>
<dbReference type="FunFam" id="2.40.30.180:FF:000001">
    <property type="entry name" value="ubiquitin-like modifier-activating enzyme 1"/>
    <property type="match status" value="1"/>
</dbReference>
<evidence type="ECO:0000256" key="12">
    <source>
        <dbReference type="SAM" id="MobiDB-lite"/>
    </source>
</evidence>
<evidence type="ECO:0000256" key="2">
    <source>
        <dbReference type="ARBA" id="ARBA00004906"/>
    </source>
</evidence>
<feature type="compositionally biased region" description="Basic and acidic residues" evidence="12">
    <location>
        <begin position="1"/>
        <end position="38"/>
    </location>
</feature>
<dbReference type="Gene3D" id="3.40.50.12550">
    <property type="entry name" value="Ubiquitin-activating enzyme E1, inactive adenylation domain, subdomain 2"/>
    <property type="match status" value="1"/>
</dbReference>
<evidence type="ECO:0000259" key="13">
    <source>
        <dbReference type="SMART" id="SM00985"/>
    </source>
</evidence>
<evidence type="ECO:0000256" key="11">
    <source>
        <dbReference type="SAM" id="Coils"/>
    </source>
</evidence>
<evidence type="ECO:0000256" key="3">
    <source>
        <dbReference type="ARBA" id="ARBA00005673"/>
    </source>
</evidence>
<feature type="compositionally biased region" description="Basic and acidic residues" evidence="12">
    <location>
        <begin position="424"/>
        <end position="438"/>
    </location>
</feature>
<dbReference type="InterPro" id="IPR019134">
    <property type="entry name" value="Cactin_C"/>
</dbReference>
<feature type="coiled-coil region" evidence="11">
    <location>
        <begin position="142"/>
        <end position="189"/>
    </location>
</feature>
<gene>
    <name evidence="14" type="ORF">EVG20_g904</name>
</gene>
<dbReference type="UniPathway" id="UPA00143"/>
<keyword evidence="9" id="KW-0067">ATP-binding</keyword>
<dbReference type="InterPro" id="IPR038252">
    <property type="entry name" value="UBA_E1_C_sf"/>
</dbReference>
<comment type="catalytic activity">
    <reaction evidence="1">
        <text>ATP + ubiquitin + [E1 ubiquitin-activating enzyme]-L-cysteine = AMP + diphosphate + S-ubiquitinyl-[E1 ubiquitin-activating enzyme]-L-cysteine.</text>
        <dbReference type="EC" id="6.2.1.45"/>
    </reaction>
</comment>
<dbReference type="EC" id="6.2.1.45" evidence="5"/>
<name>A0A4Y9ZBC6_9AGAM</name>
<evidence type="ECO:0000256" key="5">
    <source>
        <dbReference type="ARBA" id="ARBA00012990"/>
    </source>
</evidence>
<dbReference type="PANTHER" id="PTHR10953:SF4">
    <property type="entry name" value="UBIQUITIN-ACTIVATING ENZYME E1 C-TERMINAL DOMAIN-CONTAINING PROTEIN"/>
    <property type="match status" value="1"/>
</dbReference>
<keyword evidence="6" id="KW-0436">Ligase</keyword>
<dbReference type="InterPro" id="IPR035985">
    <property type="entry name" value="Ubiquitin-activating_enz"/>
</dbReference>
<dbReference type="GO" id="GO:0006511">
    <property type="term" value="P:ubiquitin-dependent protein catabolic process"/>
    <property type="evidence" value="ECO:0007669"/>
    <property type="project" value="TreeGrafter"/>
</dbReference>
<evidence type="ECO:0000256" key="6">
    <source>
        <dbReference type="ARBA" id="ARBA00022598"/>
    </source>
</evidence>
<comment type="subunit">
    <text evidence="4">Monomer.</text>
</comment>
<dbReference type="GO" id="GO:0005737">
    <property type="term" value="C:cytoplasm"/>
    <property type="evidence" value="ECO:0007669"/>
    <property type="project" value="TreeGrafter"/>
</dbReference>
<evidence type="ECO:0000256" key="7">
    <source>
        <dbReference type="ARBA" id="ARBA00022741"/>
    </source>
</evidence>
<dbReference type="Gene3D" id="2.40.30.180">
    <property type="entry name" value="Ubiquitin-activating enzyme E1, FCCH domain"/>
    <property type="match status" value="1"/>
</dbReference>
<dbReference type="InterPro" id="IPR018816">
    <property type="entry name" value="Cactin_central"/>
</dbReference>
<keyword evidence="11" id="KW-0175">Coiled coil</keyword>
<dbReference type="InterPro" id="IPR045886">
    <property type="entry name" value="ThiF/MoeB/HesA"/>
</dbReference>
<dbReference type="GO" id="GO:0004839">
    <property type="term" value="F:ubiquitin activating enzyme activity"/>
    <property type="evidence" value="ECO:0007669"/>
    <property type="project" value="UniProtKB-EC"/>
</dbReference>
<dbReference type="PANTHER" id="PTHR10953">
    <property type="entry name" value="UBIQUITIN-ACTIVATING ENZYME E1"/>
    <property type="match status" value="1"/>
</dbReference>
<dbReference type="SMART" id="SM00985">
    <property type="entry name" value="UBA_e1_C"/>
    <property type="match status" value="1"/>
</dbReference>
<dbReference type="CDD" id="cd01490">
    <property type="entry name" value="Ube1_repeat2"/>
    <property type="match status" value="1"/>
</dbReference>
<evidence type="ECO:0000256" key="4">
    <source>
        <dbReference type="ARBA" id="ARBA00011245"/>
    </source>
</evidence>
<reference evidence="14 15" key="1">
    <citation type="submission" date="2019-02" db="EMBL/GenBank/DDBJ databases">
        <title>Genome sequencing of the rare red list fungi Dentipellis fragilis.</title>
        <authorList>
            <person name="Buettner E."/>
            <person name="Kellner H."/>
        </authorList>
    </citation>
    <scope>NUCLEOTIDE SEQUENCE [LARGE SCALE GENOMIC DNA]</scope>
    <source>
        <strain evidence="14 15">DSM 105465</strain>
    </source>
</reference>
<dbReference type="OrthoDB" id="10252231at2759"/>
<dbReference type="PRINTS" id="PR01849">
    <property type="entry name" value="UBIQUITINACT"/>
</dbReference>
<keyword evidence="15" id="KW-1185">Reference proteome</keyword>
<dbReference type="GO" id="GO:0005524">
    <property type="term" value="F:ATP binding"/>
    <property type="evidence" value="ECO:0007669"/>
    <property type="project" value="UniProtKB-KW"/>
</dbReference>
<dbReference type="InterPro" id="IPR000011">
    <property type="entry name" value="UBQ/SUMO-activ_enz_E1-like"/>
</dbReference>
<feature type="domain" description="Ubiquitin-activating enzyme E1 C-terminal" evidence="13">
    <location>
        <begin position="1590"/>
        <end position="1715"/>
    </location>
</feature>
<dbReference type="Gene3D" id="3.50.50.80">
    <property type="entry name" value="Ubiquitin-activating enzyme E1, inactive adenylation domain, subdomain 1"/>
    <property type="match status" value="1"/>
</dbReference>
<dbReference type="Gene3D" id="3.10.290.60">
    <property type="entry name" value="Ubiquitin-activating enzyme E1, UFD domain"/>
    <property type="match status" value="1"/>
</dbReference>
<dbReference type="Pfam" id="PF16191">
    <property type="entry name" value="E1_4HB"/>
    <property type="match status" value="1"/>
</dbReference>
<feature type="region of interest" description="Disordered" evidence="12">
    <location>
        <begin position="1"/>
        <end position="101"/>
    </location>
</feature>
<dbReference type="Proteomes" id="UP000298327">
    <property type="component" value="Unassembled WGS sequence"/>
</dbReference>
<dbReference type="STRING" id="205917.A0A4Y9ZBC6"/>
<dbReference type="Pfam" id="PF09732">
    <property type="entry name" value="CactinC_cactus"/>
    <property type="match status" value="1"/>
</dbReference>
<dbReference type="SMART" id="SM01050">
    <property type="entry name" value="CactinC_cactus"/>
    <property type="match status" value="1"/>
</dbReference>
<proteinExistence type="inferred from homology"/>
<evidence type="ECO:0000313" key="14">
    <source>
        <dbReference type="EMBL" id="TFY72105.1"/>
    </source>
</evidence>
<sequence length="1719" mass="195045">MSSAMRRRDSRSVSPQRRDRYEDRGRSERSPHRDEGHSSGRSRKRSRSRDGDRKEKKYALSHYISLTSVNFSINRRKRDKSEERKARKAEKKRMKEEEEARQIAELSVYSATDNPFHDVNLGQQFRWHKKNEKDKKQGLTLAEAQRKDALRKQEAKEELERLNRRRAEREAEQRLREEEEVRMQRLTESAQMSEWIAKDGDFQLEQERRRATIRIKEKRAKAIDFLALNLRYIDPGAEEDDELGMDEAGLEIDIDEPYNIFQSLSPDQVEELHDDIERYLSLEQSDTNIDFWTNMMVVCKDRLDRIKADHRLGVEAAAAVEADITALLQGKSYDHLVALQRQIQTKLASGEPLDTDYWEGLLKKLLVWKAKAKLKGIHEVVVRNRLEQLRKKQRDEALQAQEELLEGVASSAKSKQPASADIPGRQEELASEEKEAYDRAMSPPLTDITKLPYEERQIDIVLEADDLRALFEQRRAVAASRFVPKAAQPIPEETTMEAASGADLASEALYRAEAEKDMDEEEELFNLEENIVNPTTYNWEDKYRPRKPRYFNRVHTGYEWNKYNQTHYDTDNPPPKVVQGYKFNIFYPDLIDKSKAPTYRIVKEPGNDETVLLHFSAGPPYEDIAFRIVNREWEYSHKRGFRSSFDRGCLSLWFNFRRNFYDGVYACPILLRLYALRGLWSSIRSLILSLERLPFTFTVLSPLLDDTPTAMASTQLNVPMDIDEAQIDEGLYSRQLYVLGHEAMKRMAASNVLIVGLEGLGVEIAKNLALAGVKSVTLYDPEPVQIQDLSTQFFLREDDVGKPRAAATIQCLAELNAYVPVRNLGGVSGQPITVDLVKGFQVVVLVNQPLERQLEINDWTHTNGVHFIAAETRGLFGSAFNDFGPKFTCVDPTGEQPLTGMIVSVDSDKDGLVTCLDETRHGLEDGDFVTFSEVKGMEELNGCEPRKVSVKGPYTFSIGDTSNLSEYKSGGIFTQVKMPKILEFKSLRESLKNPEFFITDFAKFDRPATLHAGFQAVWQFYGKQQRLPRPRNAEDAASVVALAKQIDADADDKVLTELAYQSAGNVSPIIAVLGGFVAQEALKACSAKFHPMLQHLYFDSLESLPATLPTEQECQPTGHRYDGQIAVFGRAFQEKIANHRQFLVGAGAIGCEMLKNWSMMGLGSGAKGVIHVTDLDTIEKSNLNRQFLFRSKDLGKFKSEVAAAAVSDMNPDLKGHIESKQEPVGPDTEVIYDEKFFKDIDGVTNALDNIKARLYMDQRCVFFEKPLLESGTLGTKGNTQVIIPHLTESYASSQDPPEKETPSCTVKNFPNAINHTIEWSRTEFDNLFVKPAQAVNSYLSDPTFLETTMKYSGQHKEQIEQIASYLVTNKPLTFEECIVWARLQFEDKYNNAIRQLLYSLPKDAVTSTGQPFWSGPKRAPDPLTFDSNDPTHLGYIIAAANLHAYNYGLRGETDPALFKKVADSVLVPEFTPKSGVKVQITETDPVDNNDPTDPAELVKQLPPPSSLAGYRLNPVDFEKDDDTNHHIDFITAASNLRAMNYSITPADRHTTKQIAGKIIPAIATTTSLIVGLVCLELYKIIDGKNKLEDYKNGFVNLALPFFGFSEPITAAKNKYGETEWTLWDRFEFTNDPSLKDIVDYFQKQHKLEVSMVSQGVSMLWSSFIGKKKSEERLPMRFSQLVEQVSKKPVPAHTTHFIVEVMVMDEEGEDVEVPFIVVRK</sequence>
<comment type="similarity">
    <text evidence="3">Belongs to the ubiquitin-activating E1 family.</text>
</comment>
<comment type="caution">
    <text evidence="14">The sequence shown here is derived from an EMBL/GenBank/DDBJ whole genome shotgun (WGS) entry which is preliminary data.</text>
</comment>
<evidence type="ECO:0000256" key="8">
    <source>
        <dbReference type="ARBA" id="ARBA00022786"/>
    </source>
</evidence>
<dbReference type="InterPro" id="IPR042302">
    <property type="entry name" value="E1_FCCH_sf"/>
</dbReference>
<dbReference type="InterPro" id="IPR000594">
    <property type="entry name" value="ThiF_NAD_FAD-bd"/>
</dbReference>
<dbReference type="InterPro" id="IPR032420">
    <property type="entry name" value="E1_4HB"/>
</dbReference>
<dbReference type="Pfam" id="PF16190">
    <property type="entry name" value="E1_FCCH"/>
    <property type="match status" value="1"/>
</dbReference>
<dbReference type="GO" id="GO:0006974">
    <property type="term" value="P:DNA damage response"/>
    <property type="evidence" value="ECO:0007669"/>
    <property type="project" value="TreeGrafter"/>
</dbReference>
<evidence type="ECO:0000313" key="15">
    <source>
        <dbReference type="Proteomes" id="UP000298327"/>
    </source>
</evidence>
<evidence type="ECO:0000256" key="10">
    <source>
        <dbReference type="ARBA" id="ARBA00073786"/>
    </source>
</evidence>
<dbReference type="CDD" id="cd01491">
    <property type="entry name" value="Ube1_repeat1"/>
    <property type="match status" value="1"/>
</dbReference>
<evidence type="ECO:0000256" key="9">
    <source>
        <dbReference type="ARBA" id="ARBA00022840"/>
    </source>
</evidence>
<dbReference type="Gene3D" id="1.10.10.2660">
    <property type="entry name" value="Ubiquitin-activating enzyme E1, SCCH domain"/>
    <property type="match status" value="1"/>
</dbReference>
<accession>A0A4Y9ZBC6</accession>
<dbReference type="FunFam" id="1.10.10.2660:FF:000001">
    <property type="entry name" value="Ubiquitin-activating enzyme E1 1"/>
    <property type="match status" value="1"/>
</dbReference>
<keyword evidence="7" id="KW-0547">Nucleotide-binding</keyword>
<dbReference type="NCBIfam" id="TIGR01408">
    <property type="entry name" value="Ube1"/>
    <property type="match status" value="1"/>
</dbReference>
<dbReference type="Pfam" id="PF00899">
    <property type="entry name" value="ThiF"/>
    <property type="match status" value="1"/>
</dbReference>
<feature type="compositionally biased region" description="Basic and acidic residues" evidence="12">
    <location>
        <begin position="48"/>
        <end position="58"/>
    </location>
</feature>
<feature type="region of interest" description="Disordered" evidence="12">
    <location>
        <begin position="408"/>
        <end position="443"/>
    </location>
</feature>
<evidence type="ECO:0000256" key="1">
    <source>
        <dbReference type="ARBA" id="ARBA00000488"/>
    </source>
</evidence>
<dbReference type="CDD" id="cd22249">
    <property type="entry name" value="UDM1_RNF168_RNF169-like"/>
    <property type="match status" value="1"/>
</dbReference>
<organism evidence="14 15">
    <name type="scientific">Dentipellis fragilis</name>
    <dbReference type="NCBI Taxonomy" id="205917"/>
    <lineage>
        <taxon>Eukaryota</taxon>
        <taxon>Fungi</taxon>
        <taxon>Dikarya</taxon>
        <taxon>Basidiomycota</taxon>
        <taxon>Agaricomycotina</taxon>
        <taxon>Agaricomycetes</taxon>
        <taxon>Russulales</taxon>
        <taxon>Hericiaceae</taxon>
        <taxon>Dentipellis</taxon>
    </lineage>
</organism>
<keyword evidence="8" id="KW-0833">Ubl conjugation pathway</keyword>
<dbReference type="InterPro" id="IPR019572">
    <property type="entry name" value="UBA_E1_SCCH"/>
</dbReference>
<feature type="compositionally biased region" description="Polar residues" evidence="12">
    <location>
        <begin position="64"/>
        <end position="73"/>
    </location>
</feature>
<dbReference type="Pfam" id="PF10312">
    <property type="entry name" value="Cactin_mid"/>
    <property type="match status" value="1"/>
</dbReference>
<dbReference type="Pfam" id="PF09358">
    <property type="entry name" value="E1_UFD"/>
    <property type="match status" value="1"/>
</dbReference>
<dbReference type="GO" id="GO:0005634">
    <property type="term" value="C:nucleus"/>
    <property type="evidence" value="ECO:0007669"/>
    <property type="project" value="TreeGrafter"/>
</dbReference>
<dbReference type="Pfam" id="PF10585">
    <property type="entry name" value="UBA_E1_SCCH"/>
    <property type="match status" value="1"/>
</dbReference>
<dbReference type="Gene3D" id="3.40.50.720">
    <property type="entry name" value="NAD(P)-binding Rossmann-like Domain"/>
    <property type="match status" value="1"/>
</dbReference>
<protein>
    <recommendedName>
        <fullName evidence="10">Ubiquitin-activating enzyme E1 1</fullName>
        <ecNumber evidence="5">6.2.1.45</ecNumber>
    </recommendedName>
</protein>
<dbReference type="FunFam" id="3.50.50.80:FF:000001">
    <property type="entry name" value="ubiquitin-like modifier-activating enzyme 1"/>
    <property type="match status" value="1"/>
</dbReference>
<dbReference type="InterPro" id="IPR042449">
    <property type="entry name" value="Ub-E1_IAD_1"/>
</dbReference>
<dbReference type="FunFam" id="3.10.290.60:FF:000001">
    <property type="entry name" value="Ubiquitin-activating enzyme E1 2"/>
    <property type="match status" value="1"/>
</dbReference>